<dbReference type="AlphaFoldDB" id="L9X3W2"/>
<comment type="caution">
    <text evidence="1">The sequence shown here is derived from an EMBL/GenBank/DDBJ whole genome shotgun (WGS) entry which is preliminary data.</text>
</comment>
<name>L9X3W2_9EURY</name>
<evidence type="ECO:0000313" key="1">
    <source>
        <dbReference type="EMBL" id="ELY56307.1"/>
    </source>
</evidence>
<protein>
    <submittedName>
        <fullName evidence="1">Uncharacterized protein</fullName>
    </submittedName>
</protein>
<dbReference type="Proteomes" id="UP000011688">
    <property type="component" value="Unassembled WGS sequence"/>
</dbReference>
<reference evidence="1 2" key="1">
    <citation type="journal article" date="2014" name="PLoS Genet.">
        <title>Phylogenetically driven sequencing of extremely halophilic archaea reveals strategies for static and dynamic osmo-response.</title>
        <authorList>
            <person name="Becker E.A."/>
            <person name="Seitzer P.M."/>
            <person name="Tritt A."/>
            <person name="Larsen D."/>
            <person name="Krusor M."/>
            <person name="Yao A.I."/>
            <person name="Wu D."/>
            <person name="Madern D."/>
            <person name="Eisen J.A."/>
            <person name="Darling A.E."/>
            <person name="Facciotti M.T."/>
        </authorList>
    </citation>
    <scope>NUCLEOTIDE SEQUENCE [LARGE SCALE GENOMIC DNA]</scope>
    <source>
        <strain evidence="1 2">DSM 10524</strain>
    </source>
</reference>
<proteinExistence type="predicted"/>
<gene>
    <name evidence="1" type="ORF">C491_15207</name>
</gene>
<evidence type="ECO:0000313" key="2">
    <source>
        <dbReference type="Proteomes" id="UP000011688"/>
    </source>
</evidence>
<keyword evidence="2" id="KW-1185">Reference proteome</keyword>
<organism evidence="1 2">
    <name type="scientific">Natronococcus amylolyticus DSM 10524</name>
    <dbReference type="NCBI Taxonomy" id="1227497"/>
    <lineage>
        <taxon>Archaea</taxon>
        <taxon>Methanobacteriati</taxon>
        <taxon>Methanobacteriota</taxon>
        <taxon>Stenosarchaea group</taxon>
        <taxon>Halobacteria</taxon>
        <taxon>Halobacteriales</taxon>
        <taxon>Natrialbaceae</taxon>
        <taxon>Natronococcus</taxon>
    </lineage>
</organism>
<accession>L9X3W2</accession>
<sequence>MCSTEFVACDTAFLSGESNTTGAVKMLLFRLFDLFPADSVFPTFNTLINTTRANPTDMLTILRDTRCSIQITVTNEVPRTKLDRIKL</sequence>
<dbReference type="EMBL" id="AOIB01000028">
    <property type="protein sequence ID" value="ELY56307.1"/>
    <property type="molecule type" value="Genomic_DNA"/>
</dbReference>